<sequence>MSDDAADTGDESSGKSKLPIIIGTVLALLGAGGGFYATYSGMLGGVIPGEEKSAEAPEAKSVIPEATTDVAFIEIDPMVVSVGALDSGTHLRFRAQLEVPDKYEAEVSKVMPRIVGVLNGYLRAVELSDIQETGALLRLRSQMLRRVKVVAGEDRVRDLLVMEFVVS</sequence>
<evidence type="ECO:0000256" key="8">
    <source>
        <dbReference type="ARBA" id="ARBA00022989"/>
    </source>
</evidence>
<dbReference type="GO" id="GO:0005886">
    <property type="term" value="C:plasma membrane"/>
    <property type="evidence" value="ECO:0007669"/>
    <property type="project" value="UniProtKB-SubCell"/>
</dbReference>
<evidence type="ECO:0000256" key="9">
    <source>
        <dbReference type="ARBA" id="ARBA00023136"/>
    </source>
</evidence>
<dbReference type="AlphaFoldDB" id="A0A1I6D5R9"/>
<dbReference type="STRING" id="871652.SAMN04515673_102213"/>
<evidence type="ECO:0000256" key="4">
    <source>
        <dbReference type="ARBA" id="ARBA00022475"/>
    </source>
</evidence>
<protein>
    <recommendedName>
        <fullName evidence="10">Flagellar protein FliL</fullName>
    </recommendedName>
</protein>
<keyword evidence="11" id="KW-0282">Flagellum</keyword>
<evidence type="ECO:0000256" key="10">
    <source>
        <dbReference type="RuleBase" id="RU364125"/>
    </source>
</evidence>
<proteinExistence type="inferred from homology"/>
<gene>
    <name evidence="11" type="ORF">SAMN04515673_102213</name>
</gene>
<organism evidence="11 12">
    <name type="scientific">Poseidonocella sedimentorum</name>
    <dbReference type="NCBI Taxonomy" id="871652"/>
    <lineage>
        <taxon>Bacteria</taxon>
        <taxon>Pseudomonadati</taxon>
        <taxon>Pseudomonadota</taxon>
        <taxon>Alphaproteobacteria</taxon>
        <taxon>Rhodobacterales</taxon>
        <taxon>Roseobacteraceae</taxon>
        <taxon>Poseidonocella</taxon>
    </lineage>
</organism>
<dbReference type="Proteomes" id="UP000199302">
    <property type="component" value="Unassembled WGS sequence"/>
</dbReference>
<name>A0A1I6D5R9_9RHOB</name>
<keyword evidence="9 10" id="KW-0472">Membrane</keyword>
<comment type="similarity">
    <text evidence="3 10">Belongs to the FliL family.</text>
</comment>
<comment type="subcellular location">
    <subcellularLocation>
        <location evidence="10">Cell inner membrane</location>
    </subcellularLocation>
    <subcellularLocation>
        <location evidence="2">Cell membrane</location>
        <topology evidence="2">Single-pass membrane protein</topology>
    </subcellularLocation>
</comment>
<evidence type="ECO:0000256" key="1">
    <source>
        <dbReference type="ARBA" id="ARBA00002254"/>
    </source>
</evidence>
<evidence type="ECO:0000313" key="11">
    <source>
        <dbReference type="EMBL" id="SFR00743.1"/>
    </source>
</evidence>
<feature type="transmembrane region" description="Helical" evidence="10">
    <location>
        <begin position="20"/>
        <end position="39"/>
    </location>
</feature>
<comment type="function">
    <text evidence="1 10">Controls the rotational direction of flagella during chemotaxis.</text>
</comment>
<keyword evidence="12" id="KW-1185">Reference proteome</keyword>
<keyword evidence="8 10" id="KW-1133">Transmembrane helix</keyword>
<keyword evidence="10" id="KW-0997">Cell inner membrane</keyword>
<keyword evidence="5 10" id="KW-0145">Chemotaxis</keyword>
<evidence type="ECO:0000256" key="2">
    <source>
        <dbReference type="ARBA" id="ARBA00004162"/>
    </source>
</evidence>
<dbReference type="InterPro" id="IPR005503">
    <property type="entry name" value="FliL"/>
</dbReference>
<evidence type="ECO:0000313" key="12">
    <source>
        <dbReference type="Proteomes" id="UP000199302"/>
    </source>
</evidence>
<dbReference type="Pfam" id="PF03748">
    <property type="entry name" value="FliL"/>
    <property type="match status" value="1"/>
</dbReference>
<keyword evidence="11" id="KW-0966">Cell projection</keyword>
<dbReference type="OrthoDB" id="7619358at2"/>
<keyword evidence="6 10" id="KW-0812">Transmembrane</keyword>
<dbReference type="GO" id="GO:0009425">
    <property type="term" value="C:bacterial-type flagellum basal body"/>
    <property type="evidence" value="ECO:0007669"/>
    <property type="project" value="InterPro"/>
</dbReference>
<dbReference type="EMBL" id="FOYI01000002">
    <property type="protein sequence ID" value="SFR00743.1"/>
    <property type="molecule type" value="Genomic_DNA"/>
</dbReference>
<keyword evidence="11" id="KW-0969">Cilium</keyword>
<dbReference type="GO" id="GO:0006935">
    <property type="term" value="P:chemotaxis"/>
    <property type="evidence" value="ECO:0007669"/>
    <property type="project" value="UniProtKB-KW"/>
</dbReference>
<evidence type="ECO:0000256" key="6">
    <source>
        <dbReference type="ARBA" id="ARBA00022692"/>
    </source>
</evidence>
<keyword evidence="4" id="KW-1003">Cell membrane</keyword>
<evidence type="ECO:0000256" key="5">
    <source>
        <dbReference type="ARBA" id="ARBA00022500"/>
    </source>
</evidence>
<dbReference type="RefSeq" id="WP_092076878.1">
    <property type="nucleotide sequence ID" value="NZ_FOYI01000002.1"/>
</dbReference>
<evidence type="ECO:0000256" key="7">
    <source>
        <dbReference type="ARBA" id="ARBA00022779"/>
    </source>
</evidence>
<dbReference type="GO" id="GO:0071973">
    <property type="term" value="P:bacterial-type flagellum-dependent cell motility"/>
    <property type="evidence" value="ECO:0007669"/>
    <property type="project" value="InterPro"/>
</dbReference>
<keyword evidence="7 10" id="KW-0283">Flagellar rotation</keyword>
<reference evidence="11 12" key="1">
    <citation type="submission" date="2016-10" db="EMBL/GenBank/DDBJ databases">
        <authorList>
            <person name="de Groot N.N."/>
        </authorList>
    </citation>
    <scope>NUCLEOTIDE SEQUENCE [LARGE SCALE GENOMIC DNA]</scope>
    <source>
        <strain evidence="12">KMM 9023,NRIC 0796,JCM 17311,KCTC 23692</strain>
    </source>
</reference>
<evidence type="ECO:0000256" key="3">
    <source>
        <dbReference type="ARBA" id="ARBA00008281"/>
    </source>
</evidence>
<accession>A0A1I6D5R9</accession>